<sequence>MLKQFNSTINNRIRVLHLIKEAIKDFELKLTDLVIYTEAATGYPGYTPIIAAMAWAKKVFAITKDSKYGTKEKVSDYTYDLAHKVGIEDKIEVVFDHDSDDIAQADIITNTGFVRPIDRWMIESMKPTGVIPLMFETWEHRSEDVDLVACRENNILIMGTNECSGELKIFEYIGFLCLKQLLDLGIEVFGGKFIVVGNDYFAFHTCDILSKLLSRTFTTHHNFTKLLPVEYADLRNIKTCPKNADAIIIADNKPERLRIGENGDITAKYLWMLSPHITVLQLKGRIDREDLDKYAIPYMPKEDRGAKHMGYTLSDLGPKPSIRLTVAGLKVGEVMARARLEGKSIKEAKKVALANSPAQDFA</sequence>
<reference evidence="1" key="1">
    <citation type="journal article" date="2014" name="Front. Microbiol.">
        <title>High frequency of phylogenetically diverse reductive dehalogenase-homologous genes in deep subseafloor sedimentary metagenomes.</title>
        <authorList>
            <person name="Kawai M."/>
            <person name="Futagami T."/>
            <person name="Toyoda A."/>
            <person name="Takaki Y."/>
            <person name="Nishi S."/>
            <person name="Hori S."/>
            <person name="Arai W."/>
            <person name="Tsubouchi T."/>
            <person name="Morono Y."/>
            <person name="Uchiyama I."/>
            <person name="Ito T."/>
            <person name="Fujiyama A."/>
            <person name="Inagaki F."/>
            <person name="Takami H."/>
        </authorList>
    </citation>
    <scope>NUCLEOTIDE SEQUENCE</scope>
    <source>
        <strain evidence="1">Expedition CK06-06</strain>
    </source>
</reference>
<name>X1DV65_9ZZZZ</name>
<protein>
    <submittedName>
        <fullName evidence="1">Uncharacterized protein</fullName>
    </submittedName>
</protein>
<comment type="caution">
    <text evidence="1">The sequence shown here is derived from an EMBL/GenBank/DDBJ whole genome shotgun (WGS) entry which is preliminary data.</text>
</comment>
<proteinExistence type="predicted"/>
<organism evidence="1">
    <name type="scientific">marine sediment metagenome</name>
    <dbReference type="NCBI Taxonomy" id="412755"/>
    <lineage>
        <taxon>unclassified sequences</taxon>
        <taxon>metagenomes</taxon>
        <taxon>ecological metagenomes</taxon>
    </lineage>
</organism>
<accession>X1DV65</accession>
<evidence type="ECO:0000313" key="1">
    <source>
        <dbReference type="EMBL" id="GAH24911.1"/>
    </source>
</evidence>
<dbReference type="EMBL" id="BARU01000002">
    <property type="protein sequence ID" value="GAH24911.1"/>
    <property type="molecule type" value="Genomic_DNA"/>
</dbReference>
<gene>
    <name evidence="1" type="ORF">S03H2_00025</name>
</gene>
<dbReference type="AlphaFoldDB" id="X1DV65"/>